<evidence type="ECO:0000313" key="2">
    <source>
        <dbReference type="EMBL" id="QWC10435.1"/>
    </source>
</evidence>
<feature type="transmembrane region" description="Helical" evidence="1">
    <location>
        <begin position="92"/>
        <end position="115"/>
    </location>
</feature>
<keyword evidence="1" id="KW-1133">Transmembrane helix</keyword>
<dbReference type="KEGG" id="ajg:KKR91_01910"/>
<keyword evidence="1" id="KW-0812">Transmembrane</keyword>
<evidence type="ECO:0000313" key="3">
    <source>
        <dbReference type="Proteomes" id="UP000676885"/>
    </source>
</evidence>
<sequence>MKGSLRIKPAAQEALAMLGVAAISGAVIFWVIYSELDGSHGIEIAALMLAGILGGGLIRGFVREKRVTLVFVILVAAEVVLLSQAPQPWSGMWLLLVPSNGMGLMVGTAAHRLILASKPKPRDVWNLNGVEIPSTAIAKEKSVSALYSWDEGDSGRFYVQRNGGVFEAVGNPVTGFIVHCTPNSEDEGEWRILGADDANVVEIRLLSGPAYAPKGILTDLEGTRKALLGFFHHRGPDPELPWTSGEDVRTYRFSQSSH</sequence>
<evidence type="ECO:0000256" key="1">
    <source>
        <dbReference type="SAM" id="Phobius"/>
    </source>
</evidence>
<dbReference type="EMBL" id="CP076022">
    <property type="protein sequence ID" value="QWC10435.1"/>
    <property type="molecule type" value="Genomic_DNA"/>
</dbReference>
<reference evidence="2 3" key="1">
    <citation type="submission" date="2021-05" db="EMBL/GenBank/DDBJ databases">
        <title>Novel species in genus Arthrobacter.</title>
        <authorList>
            <person name="Zhang G."/>
        </authorList>
    </citation>
    <scope>NUCLEOTIDE SEQUENCE [LARGE SCALE GENOMIC DNA]</scope>
    <source>
        <strain evidence="3">zg-ZUI227</strain>
    </source>
</reference>
<dbReference type="RefSeq" id="WP_210231373.1">
    <property type="nucleotide sequence ID" value="NZ_CP076022.1"/>
</dbReference>
<dbReference type="Proteomes" id="UP000676885">
    <property type="component" value="Chromosome"/>
</dbReference>
<name>A0A975M5Q2_9MICC</name>
<keyword evidence="3" id="KW-1185">Reference proteome</keyword>
<gene>
    <name evidence="2" type="ORF">KKR91_01910</name>
</gene>
<keyword evidence="1" id="KW-0472">Membrane</keyword>
<feature type="transmembrane region" description="Helical" evidence="1">
    <location>
        <begin position="69"/>
        <end position="86"/>
    </location>
</feature>
<feature type="transmembrane region" description="Helical" evidence="1">
    <location>
        <begin position="44"/>
        <end position="62"/>
    </location>
</feature>
<accession>A0A975M5Q2</accession>
<proteinExistence type="predicted"/>
<dbReference type="AlphaFoldDB" id="A0A975M5Q2"/>
<feature type="transmembrane region" description="Helical" evidence="1">
    <location>
        <begin position="12"/>
        <end position="32"/>
    </location>
</feature>
<protein>
    <submittedName>
        <fullName evidence="2">Uncharacterized protein</fullName>
    </submittedName>
</protein>
<organism evidence="2 3">
    <name type="scientific">Arthrobacter jiangjiafuii</name>
    <dbReference type="NCBI Taxonomy" id="2817475"/>
    <lineage>
        <taxon>Bacteria</taxon>
        <taxon>Bacillati</taxon>
        <taxon>Actinomycetota</taxon>
        <taxon>Actinomycetes</taxon>
        <taxon>Micrococcales</taxon>
        <taxon>Micrococcaceae</taxon>
        <taxon>Arthrobacter</taxon>
    </lineage>
</organism>